<dbReference type="InterPro" id="IPR001952">
    <property type="entry name" value="Alkaline_phosphatase"/>
</dbReference>
<proteinExistence type="inferred from homology"/>
<dbReference type="NCBIfam" id="NF007810">
    <property type="entry name" value="PRK10518.1"/>
    <property type="match status" value="1"/>
</dbReference>
<dbReference type="CDD" id="cd16012">
    <property type="entry name" value="ALP"/>
    <property type="match status" value="1"/>
</dbReference>
<sequence>MASHTPFSLSLLMFSLGLALPLQAAPAAPSAEQVLTERAAHGDITQRGGARRLLGDQTAALQASLSTRPAKNVILLIGDGMGDAEITAARNYAAGAGGMLRGIDALPLTGQYTHYALDRKTHKPDYVTDSAASATAWSSGVKTYNGALGIDVTGKPYPTLLEMARAAGKATGNVSTAELQDATPAAMFAHVSGRKCYGPQQTLEKCPENALENGGAGSISEQMLKARADVTLGGGAKTFTQIVGAGEYKGKTLLQQAQAQGYHIVNDLVGMDAVTVADQKRPLLGLFAEGNMAVRWLGPKASLHGNLEQAPVTCQPNPQRSDSQPTLAQMTGKAISLLSKNPNGFFLQVEGASIDKQDHAANPCGQFGETVDLDEAVQKALEFARRDGNTLVVVTADHAHSSQIIPNDAKAPGLTQTLITQDGVPMTISYGTAEEADSQEHTGSQIRIAAYGPHAGNVVGLTDQTDLFFTLRDAMGLNAAK</sequence>
<comment type="cofactor">
    <cofactor evidence="1">
        <name>Mg(2+)</name>
        <dbReference type="ChEBI" id="CHEBI:18420"/>
    </cofactor>
</comment>
<dbReference type="GO" id="GO:0004035">
    <property type="term" value="F:alkaline phosphatase activity"/>
    <property type="evidence" value="ECO:0007669"/>
    <property type="project" value="UniProtKB-EC"/>
</dbReference>
<dbReference type="SUPFAM" id="SSF53649">
    <property type="entry name" value="Alkaline phosphatase-like"/>
    <property type="match status" value="1"/>
</dbReference>
<reference evidence="11 12" key="1">
    <citation type="submission" date="2022-02" db="EMBL/GenBank/DDBJ databases">
        <title>Phenotypic, genotypic and serological characterization of Edwardsiella ictaluri from catfish and ornamental fish species.</title>
        <authorList>
            <person name="Rose D."/>
            <person name="Tekedar H.C."/>
            <person name="Waldbieser G.C."/>
            <person name="Aarattuthodi S."/>
            <person name="Griffin M.J."/>
        </authorList>
    </citation>
    <scope>NUCLEOTIDE SEQUENCE [LARGE SCALE GENOMIC DNA]</scope>
    <source>
        <strain evidence="11 12">13 TAL-140 K3</strain>
    </source>
</reference>
<organism evidence="11 12">
    <name type="scientific">Edwardsiella ictaluri</name>
    <dbReference type="NCBI Taxonomy" id="67780"/>
    <lineage>
        <taxon>Bacteria</taxon>
        <taxon>Pseudomonadati</taxon>
        <taxon>Pseudomonadota</taxon>
        <taxon>Gammaproteobacteria</taxon>
        <taxon>Enterobacterales</taxon>
        <taxon>Hafniaceae</taxon>
        <taxon>Edwardsiella</taxon>
    </lineage>
</organism>
<evidence type="ECO:0000256" key="6">
    <source>
        <dbReference type="ARBA" id="ARBA00022801"/>
    </source>
</evidence>
<dbReference type="RefSeq" id="WP_015872486.1">
    <property type="nucleotide sequence ID" value="NZ_AP028097.1"/>
</dbReference>
<feature type="signal peptide" evidence="10">
    <location>
        <begin position="1"/>
        <end position="24"/>
    </location>
</feature>
<accession>A0ABY8GIQ3</accession>
<dbReference type="EC" id="3.1.3.1" evidence="11"/>
<dbReference type="PRINTS" id="PR00113">
    <property type="entry name" value="ALKPHPHTASE"/>
</dbReference>
<name>A0ABY8GIQ3_EDWIC</name>
<dbReference type="SMART" id="SM00098">
    <property type="entry name" value="alkPPc"/>
    <property type="match status" value="1"/>
</dbReference>
<evidence type="ECO:0000256" key="1">
    <source>
        <dbReference type="ARBA" id="ARBA00001946"/>
    </source>
</evidence>
<evidence type="ECO:0000256" key="8">
    <source>
        <dbReference type="ARBA" id="ARBA00022842"/>
    </source>
</evidence>
<dbReference type="Gene3D" id="3.40.720.10">
    <property type="entry name" value="Alkaline Phosphatase, subunit A"/>
    <property type="match status" value="1"/>
</dbReference>
<dbReference type="InterPro" id="IPR018299">
    <property type="entry name" value="Alkaline_phosphatase_AS"/>
</dbReference>
<keyword evidence="7" id="KW-0862">Zinc</keyword>
<feature type="chain" id="PRO_5046330320" evidence="10">
    <location>
        <begin position="25"/>
        <end position="481"/>
    </location>
</feature>
<evidence type="ECO:0000256" key="4">
    <source>
        <dbReference type="ARBA" id="ARBA00022553"/>
    </source>
</evidence>
<keyword evidence="8" id="KW-0460">Magnesium</keyword>
<evidence type="ECO:0000313" key="11">
    <source>
        <dbReference type="EMBL" id="WFN97202.1"/>
    </source>
</evidence>
<dbReference type="GeneID" id="69540127"/>
<keyword evidence="4" id="KW-0597">Phosphoprotein</keyword>
<dbReference type="Proteomes" id="UP001222680">
    <property type="component" value="Chromosome"/>
</dbReference>
<gene>
    <name evidence="11" type="primary">phoA</name>
    <name evidence="11" type="ORF">MAY91_03685</name>
</gene>
<dbReference type="PROSITE" id="PS00123">
    <property type="entry name" value="ALKALINE_PHOSPHATASE"/>
    <property type="match status" value="1"/>
</dbReference>
<keyword evidence="10" id="KW-0732">Signal</keyword>
<dbReference type="EMBL" id="CP092014">
    <property type="protein sequence ID" value="WFN97202.1"/>
    <property type="molecule type" value="Genomic_DNA"/>
</dbReference>
<evidence type="ECO:0000313" key="12">
    <source>
        <dbReference type="Proteomes" id="UP001222680"/>
    </source>
</evidence>
<dbReference type="Pfam" id="PF00245">
    <property type="entry name" value="Alk_phosphatase"/>
    <property type="match status" value="2"/>
</dbReference>
<keyword evidence="12" id="KW-1185">Reference proteome</keyword>
<keyword evidence="6 11" id="KW-0378">Hydrolase</keyword>
<evidence type="ECO:0000256" key="2">
    <source>
        <dbReference type="ARBA" id="ARBA00001947"/>
    </source>
</evidence>
<protein>
    <submittedName>
        <fullName evidence="11">Alkaline phosphatase</fullName>
        <ecNumber evidence="11">3.1.3.1</ecNumber>
    </submittedName>
</protein>
<evidence type="ECO:0000256" key="10">
    <source>
        <dbReference type="SAM" id="SignalP"/>
    </source>
</evidence>
<comment type="cofactor">
    <cofactor evidence="2">
        <name>Zn(2+)</name>
        <dbReference type="ChEBI" id="CHEBI:29105"/>
    </cofactor>
</comment>
<dbReference type="PANTHER" id="PTHR11596:SF5">
    <property type="entry name" value="ALKALINE PHOSPHATASE"/>
    <property type="match status" value="1"/>
</dbReference>
<dbReference type="PANTHER" id="PTHR11596">
    <property type="entry name" value="ALKALINE PHOSPHATASE"/>
    <property type="match status" value="1"/>
</dbReference>
<dbReference type="InterPro" id="IPR017850">
    <property type="entry name" value="Alkaline_phosphatase_core_sf"/>
</dbReference>
<keyword evidence="5" id="KW-0479">Metal-binding</keyword>
<evidence type="ECO:0000256" key="3">
    <source>
        <dbReference type="ARBA" id="ARBA00005984"/>
    </source>
</evidence>
<evidence type="ECO:0000256" key="7">
    <source>
        <dbReference type="ARBA" id="ARBA00022833"/>
    </source>
</evidence>
<evidence type="ECO:0000256" key="5">
    <source>
        <dbReference type="ARBA" id="ARBA00022723"/>
    </source>
</evidence>
<evidence type="ECO:0000256" key="9">
    <source>
        <dbReference type="RuleBase" id="RU003946"/>
    </source>
</evidence>
<comment type="similarity">
    <text evidence="3 9">Belongs to the alkaline phosphatase family.</text>
</comment>